<evidence type="ECO:0008006" key="3">
    <source>
        <dbReference type="Google" id="ProtNLM"/>
    </source>
</evidence>
<sequence length="260" mass="28676">MAVRATLIVWCLWLVLLLVPAAALAGLTAQVAKSGQGRASLKLEVPAELAPGSRVELVYLAGGLPMLLGEWEVVEQRGERLLLAERRVVVPLSPGMRVQVEPKAAAPNQAARLRVAVRMNGRPTFGRLYVYRQPGDGLVKDMAVPPRGWVELKLPPGRYRAVVLHTGLPDGPTVRLAPFRLEPGGRVELGAEFVQGWLEVEAVKGGRPVQANIKVYRDDGYYLTEGQAGPDRRGISPWSRGCTRWRCWSRGKNMEFWCEP</sequence>
<organism evidence="1 2">
    <name type="scientific">Desulfoferula mesophila</name>
    <dbReference type="NCBI Taxonomy" id="3058419"/>
    <lineage>
        <taxon>Bacteria</taxon>
        <taxon>Pseudomonadati</taxon>
        <taxon>Thermodesulfobacteriota</taxon>
        <taxon>Desulfarculia</taxon>
        <taxon>Desulfarculales</taxon>
        <taxon>Desulfarculaceae</taxon>
        <taxon>Desulfoferula</taxon>
    </lineage>
</organism>
<dbReference type="RefSeq" id="WP_338602562.1">
    <property type="nucleotide sequence ID" value="NZ_AP028679.1"/>
</dbReference>
<reference evidence="2" key="1">
    <citation type="journal article" date="2023" name="Arch. Microbiol.">
        <title>Desulfoferula mesophilus gen. nov. sp. nov., a mesophilic sulfate-reducing bacterium isolated from a brackish lake sediment.</title>
        <authorList>
            <person name="Watanabe T."/>
            <person name="Yabe T."/>
            <person name="Tsuji J.M."/>
            <person name="Fukui M."/>
        </authorList>
    </citation>
    <scope>NUCLEOTIDE SEQUENCE [LARGE SCALE GENOMIC DNA]</scope>
    <source>
        <strain evidence="2">12FAK</strain>
    </source>
</reference>
<accession>A0AAU9EPZ4</accession>
<dbReference type="KEGG" id="dmp:FAK_36300"/>
<dbReference type="Proteomes" id="UP001366166">
    <property type="component" value="Chromosome"/>
</dbReference>
<proteinExistence type="predicted"/>
<dbReference type="EMBL" id="AP028679">
    <property type="protein sequence ID" value="BEQ16564.1"/>
    <property type="molecule type" value="Genomic_DNA"/>
</dbReference>
<name>A0AAU9EPZ4_9BACT</name>
<evidence type="ECO:0000313" key="2">
    <source>
        <dbReference type="Proteomes" id="UP001366166"/>
    </source>
</evidence>
<dbReference type="AlphaFoldDB" id="A0AAU9EPZ4"/>
<keyword evidence="2" id="KW-1185">Reference proteome</keyword>
<protein>
    <recommendedName>
        <fullName evidence="3">Carboxypeptidase regulatory-like domain-containing protein</fullName>
    </recommendedName>
</protein>
<evidence type="ECO:0000313" key="1">
    <source>
        <dbReference type="EMBL" id="BEQ16564.1"/>
    </source>
</evidence>
<gene>
    <name evidence="1" type="ORF">FAK_36300</name>
</gene>